<dbReference type="Proteomes" id="UP000626109">
    <property type="component" value="Unassembled WGS sequence"/>
</dbReference>
<gene>
    <name evidence="1" type="ORF">PGLA2088_LOCUS18600</name>
</gene>
<comment type="caution">
    <text evidence="1">The sequence shown here is derived from an EMBL/GenBank/DDBJ whole genome shotgun (WGS) entry which is preliminary data.</text>
</comment>
<feature type="non-terminal residue" evidence="1">
    <location>
        <position position="1"/>
    </location>
</feature>
<organism evidence="1 2">
    <name type="scientific">Polarella glacialis</name>
    <name type="common">Dinoflagellate</name>
    <dbReference type="NCBI Taxonomy" id="89957"/>
    <lineage>
        <taxon>Eukaryota</taxon>
        <taxon>Sar</taxon>
        <taxon>Alveolata</taxon>
        <taxon>Dinophyceae</taxon>
        <taxon>Suessiales</taxon>
        <taxon>Suessiaceae</taxon>
        <taxon>Polarella</taxon>
    </lineage>
</organism>
<sequence>LDRALGIEGVGRHAQECVEATALECAFSDGTVGTFTAPVVPNSAIPALLGLKSLRSKRAILDTTGMLYLPGDGGFHIKLSPGSIALKLELTPSGHLLLPCSEYGRIAAEGV</sequence>
<feature type="non-terminal residue" evidence="1">
    <location>
        <position position="111"/>
    </location>
</feature>
<proteinExistence type="predicted"/>
<name>A0A813J574_POLGL</name>
<reference evidence="1" key="1">
    <citation type="submission" date="2021-02" db="EMBL/GenBank/DDBJ databases">
        <authorList>
            <person name="Dougan E. K."/>
            <person name="Rhodes N."/>
            <person name="Thang M."/>
            <person name="Chan C."/>
        </authorList>
    </citation>
    <scope>NUCLEOTIDE SEQUENCE</scope>
</reference>
<accession>A0A813J574</accession>
<dbReference type="AlphaFoldDB" id="A0A813J574"/>
<evidence type="ECO:0000313" key="1">
    <source>
        <dbReference type="EMBL" id="CAE8673590.1"/>
    </source>
</evidence>
<dbReference type="EMBL" id="CAJNNW010024660">
    <property type="protein sequence ID" value="CAE8673590.1"/>
    <property type="molecule type" value="Genomic_DNA"/>
</dbReference>
<protein>
    <submittedName>
        <fullName evidence="1">Uncharacterized protein</fullName>
    </submittedName>
</protein>
<evidence type="ECO:0000313" key="2">
    <source>
        <dbReference type="Proteomes" id="UP000626109"/>
    </source>
</evidence>